<feature type="chain" id="PRO_5009533571" evidence="1">
    <location>
        <begin position="19"/>
        <end position="219"/>
    </location>
</feature>
<evidence type="ECO:0000313" key="3">
    <source>
        <dbReference type="Proteomes" id="UP000178735"/>
    </source>
</evidence>
<reference evidence="2 3" key="1">
    <citation type="journal article" date="2016" name="Nat. Commun.">
        <title>Thousands of microbial genomes shed light on interconnected biogeochemical processes in an aquifer system.</title>
        <authorList>
            <person name="Anantharaman K."/>
            <person name="Brown C.T."/>
            <person name="Hug L.A."/>
            <person name="Sharon I."/>
            <person name="Castelle C.J."/>
            <person name="Probst A.J."/>
            <person name="Thomas B.C."/>
            <person name="Singh A."/>
            <person name="Wilkins M.J."/>
            <person name="Karaoz U."/>
            <person name="Brodie E.L."/>
            <person name="Williams K.H."/>
            <person name="Hubbard S.S."/>
            <person name="Banfield J.F."/>
        </authorList>
    </citation>
    <scope>NUCLEOTIDE SEQUENCE [LARGE SCALE GENOMIC DNA]</scope>
</reference>
<gene>
    <name evidence="2" type="ORF">A2008_04185</name>
</gene>
<comment type="caution">
    <text evidence="2">The sequence shown here is derived from an EMBL/GenBank/DDBJ whole genome shotgun (WGS) entry which is preliminary data.</text>
</comment>
<sequence>MRNNFFLTLLFFSLFAISCNKIDTDSNPSRLFQAGGRAASESAVGEAWSSLYAGDHEAAAAKFAAVLGSGDEDFIAEQSAATGLRCGFGYSLLRAGRNDEALYQFEFEADRLIESAIGAAGIYLARREYAECERKFAAFDKLYYESSPYARNFKVCVNVNLEAHKILFLAYYYMPRTPAAAAGMKTQYSFIAGNTSETGINESADKIFLKIIQGEANTK</sequence>
<dbReference type="PROSITE" id="PS51257">
    <property type="entry name" value="PROKAR_LIPOPROTEIN"/>
    <property type="match status" value="1"/>
</dbReference>
<dbReference type="EMBL" id="MGFH01000085">
    <property type="protein sequence ID" value="OGM05994.1"/>
    <property type="molecule type" value="Genomic_DNA"/>
</dbReference>
<dbReference type="STRING" id="1817813.A2008_04185"/>
<feature type="signal peptide" evidence="1">
    <location>
        <begin position="1"/>
        <end position="18"/>
    </location>
</feature>
<evidence type="ECO:0000256" key="1">
    <source>
        <dbReference type="SAM" id="SignalP"/>
    </source>
</evidence>
<evidence type="ECO:0000313" key="2">
    <source>
        <dbReference type="EMBL" id="OGM05994.1"/>
    </source>
</evidence>
<keyword evidence="1" id="KW-0732">Signal</keyword>
<protein>
    <submittedName>
        <fullName evidence="2">Uncharacterized protein</fullName>
    </submittedName>
</protein>
<dbReference type="AlphaFoldDB" id="A0A1F7WT30"/>
<organism evidence="2 3">
    <name type="scientific">Candidatus Wallbacteria bacterium GWC2_49_35</name>
    <dbReference type="NCBI Taxonomy" id="1817813"/>
    <lineage>
        <taxon>Bacteria</taxon>
        <taxon>Candidatus Walliibacteriota</taxon>
    </lineage>
</organism>
<dbReference type="Proteomes" id="UP000178735">
    <property type="component" value="Unassembled WGS sequence"/>
</dbReference>
<name>A0A1F7WT30_9BACT</name>
<accession>A0A1F7WT30</accession>
<proteinExistence type="predicted"/>